<comment type="caution">
    <text evidence="1">The sequence shown here is derived from an EMBL/GenBank/DDBJ whole genome shotgun (WGS) entry which is preliminary data.</text>
</comment>
<name>A0A846TFS6_9BACI</name>
<protein>
    <submittedName>
        <fullName evidence="1">Uncharacterized protein</fullName>
    </submittedName>
</protein>
<evidence type="ECO:0000313" key="1">
    <source>
        <dbReference type="EMBL" id="NKE04212.1"/>
    </source>
</evidence>
<proteinExistence type="predicted"/>
<reference evidence="1 2" key="1">
    <citation type="submission" date="2020-03" db="EMBL/GenBank/DDBJ databases">
        <authorList>
            <person name="Sun Q."/>
        </authorList>
    </citation>
    <scope>NUCLEOTIDE SEQUENCE [LARGE SCALE GENOMIC DNA]</scope>
    <source>
        <strain evidence="1 2">KACC 21451</strain>
    </source>
</reference>
<dbReference type="Proteomes" id="UP000587942">
    <property type="component" value="Unassembled WGS sequence"/>
</dbReference>
<organism evidence="1 2">
    <name type="scientific">Mesobacillus selenatarsenatis</name>
    <dbReference type="NCBI Taxonomy" id="388741"/>
    <lineage>
        <taxon>Bacteria</taxon>
        <taxon>Bacillati</taxon>
        <taxon>Bacillota</taxon>
        <taxon>Bacilli</taxon>
        <taxon>Bacillales</taxon>
        <taxon>Bacillaceae</taxon>
        <taxon>Mesobacillus</taxon>
    </lineage>
</organism>
<dbReference type="RefSeq" id="WP_167830727.1">
    <property type="nucleotide sequence ID" value="NZ_JAAVUM010000001.1"/>
</dbReference>
<gene>
    <name evidence="1" type="ORF">GWK17_01770</name>
</gene>
<accession>A0A846TFS6</accession>
<sequence length="54" mass="6207">MNLFAEKCPRCKKTLEVKAHPSSKTIIIKACTSGHYEKEFHPALETYIERNKVS</sequence>
<evidence type="ECO:0000313" key="2">
    <source>
        <dbReference type="Proteomes" id="UP000587942"/>
    </source>
</evidence>
<dbReference type="AlphaFoldDB" id="A0A846TFS6"/>
<dbReference type="EMBL" id="JAAVUM010000001">
    <property type="protein sequence ID" value="NKE04212.1"/>
    <property type="molecule type" value="Genomic_DNA"/>
</dbReference>